<keyword evidence="4" id="KW-0175">Coiled coil</keyword>
<comment type="similarity">
    <text evidence="1">Belongs to the V-ATPase E subunit family.</text>
</comment>
<dbReference type="Gene3D" id="1.20.5.620">
    <property type="entry name" value="F1F0 ATP synthase subunit B, membrane domain"/>
    <property type="match status" value="1"/>
</dbReference>
<dbReference type="Proteomes" id="UP000030700">
    <property type="component" value="Unassembled WGS sequence"/>
</dbReference>
<evidence type="ECO:0000256" key="1">
    <source>
        <dbReference type="ARBA" id="ARBA00005901"/>
    </source>
</evidence>
<dbReference type="STRING" id="1499966.U14_05956"/>
<dbReference type="GO" id="GO:0033178">
    <property type="term" value="C:proton-transporting two-sector ATPase complex, catalytic domain"/>
    <property type="evidence" value="ECO:0007669"/>
    <property type="project" value="InterPro"/>
</dbReference>
<dbReference type="InterPro" id="IPR002842">
    <property type="entry name" value="ATPase_V1_Esu"/>
</dbReference>
<evidence type="ECO:0000256" key="4">
    <source>
        <dbReference type="SAM" id="Coils"/>
    </source>
</evidence>
<proteinExistence type="inferred from homology"/>
<evidence type="ECO:0000256" key="3">
    <source>
        <dbReference type="ARBA" id="ARBA00023065"/>
    </source>
</evidence>
<dbReference type="AlphaFoldDB" id="A0A081BTD8"/>
<reference evidence="5 6" key="1">
    <citation type="journal article" date="2015" name="PeerJ">
        <title>First genomic representation of candidate bacterial phylum KSB3 points to enhanced environmental sensing as a trigger of wastewater bulking.</title>
        <authorList>
            <person name="Sekiguchi Y."/>
            <person name="Ohashi A."/>
            <person name="Parks D.H."/>
            <person name="Yamauchi T."/>
            <person name="Tyson G.W."/>
            <person name="Hugenholtz P."/>
        </authorList>
    </citation>
    <scope>NUCLEOTIDE SEQUENCE [LARGE SCALE GENOMIC DNA]</scope>
</reference>
<feature type="coiled-coil region" evidence="4">
    <location>
        <begin position="11"/>
        <end position="49"/>
    </location>
</feature>
<organism evidence="5 6">
    <name type="scientific">Candidatus Moduliflexus flocculans</name>
    <dbReference type="NCBI Taxonomy" id="1499966"/>
    <lineage>
        <taxon>Bacteria</taxon>
        <taxon>Candidatus Moduliflexota</taxon>
        <taxon>Candidatus Moduliflexia</taxon>
        <taxon>Candidatus Moduliflexales</taxon>
        <taxon>Candidatus Moduliflexaceae</taxon>
    </lineage>
</organism>
<dbReference type="HOGENOM" id="CLU_1324291_0_0_0"/>
<name>A0A081BTD8_9BACT</name>
<evidence type="ECO:0000313" key="5">
    <source>
        <dbReference type="EMBL" id="GAK54669.1"/>
    </source>
</evidence>
<keyword evidence="2" id="KW-0813">Transport</keyword>
<keyword evidence="6" id="KW-1185">Reference proteome</keyword>
<sequence length="209" mass="23753">MAGETVSDFSKAILEEAQQEAEGILDLARREAERIMEDAQGELEAIYQAESPRAATQMAKSRYKQLVAAAELDARKQMILTQERLIAEVERQLKDRLLRLRRDATYPALLMQLAREGLTQLDGEQFDLIVAEEDRPLITEAFLKELMSGTGKVARLAERSESGISGVIIQRADKRVQCDNTLQAIYRRKEEELRLMIAQQLFEGQNQTE</sequence>
<protein>
    <submittedName>
        <fullName evidence="5">V-type ATP synthase subunit E</fullName>
    </submittedName>
</protein>
<accession>A0A081BTD8</accession>
<gene>
    <name evidence="5" type="ORF">U14_05956</name>
</gene>
<evidence type="ECO:0000313" key="6">
    <source>
        <dbReference type="Proteomes" id="UP000030700"/>
    </source>
</evidence>
<evidence type="ECO:0000256" key="2">
    <source>
        <dbReference type="ARBA" id="ARBA00022448"/>
    </source>
</evidence>
<keyword evidence="3" id="KW-0406">Ion transport</keyword>
<dbReference type="SUPFAM" id="SSF160527">
    <property type="entry name" value="V-type ATPase subunit E-like"/>
    <property type="match status" value="1"/>
</dbReference>
<dbReference type="InterPro" id="IPR038495">
    <property type="entry name" value="ATPase_E_C"/>
</dbReference>
<dbReference type="GO" id="GO:0046961">
    <property type="term" value="F:proton-transporting ATPase activity, rotational mechanism"/>
    <property type="evidence" value="ECO:0007669"/>
    <property type="project" value="InterPro"/>
</dbReference>
<dbReference type="EMBL" id="DF820462">
    <property type="protein sequence ID" value="GAK54669.1"/>
    <property type="molecule type" value="Genomic_DNA"/>
</dbReference>
<dbReference type="Pfam" id="PF01991">
    <property type="entry name" value="vATP-synt_E"/>
    <property type="match status" value="1"/>
</dbReference>
<dbReference type="Gene3D" id="3.30.2320.30">
    <property type="entry name" value="ATP synthase, E subunit, C-terminal"/>
    <property type="match status" value="1"/>
</dbReference>